<keyword evidence="1" id="KW-0547">Nucleotide-binding</keyword>
<protein>
    <submittedName>
        <fullName evidence="4">Aminoglycoside phosphotransferase</fullName>
    </submittedName>
</protein>
<dbReference type="Gene3D" id="3.30.200.20">
    <property type="entry name" value="Phosphorylase Kinase, domain 1"/>
    <property type="match status" value="1"/>
</dbReference>
<evidence type="ECO:0000259" key="3">
    <source>
        <dbReference type="Pfam" id="PF01636"/>
    </source>
</evidence>
<keyword evidence="4" id="KW-0808">Transferase</keyword>
<sequence>MTLICSFLSTVWPEHPYQLSAISGDASFRRYFRVHYQGKNYVLMDSPPMLEDGQRFVAVQQAFLASGLRVPLILQQDLAAGLLLLEDLGDQLLLDLLSSETADHWYPQALAELVKIRTITSTSQGPLPLFDRAFLLREMQLFIDWFVKVHLSLELSNDELAMLATLFDVLADAALEQPQAGMHRDYHARNLMVLANQQLAVIDFQDIVIGPVSYDAVSLLKDCYKRWPDEFVVQQRDEFFRQLQQSAVLDASWTRERFAKSFDLMGLQRHIKVCGIFSRLYHRDGKAGYLADLPRVLDYVIDAAVQYPECQAFCQLLQQKIQPRLLEVIACGQ</sequence>
<keyword evidence="5" id="KW-1185">Reference proteome</keyword>
<evidence type="ECO:0000256" key="2">
    <source>
        <dbReference type="ARBA" id="ARBA00022840"/>
    </source>
</evidence>
<dbReference type="Proteomes" id="UP000283077">
    <property type="component" value="Unassembled WGS sequence"/>
</dbReference>
<gene>
    <name evidence="4" type="ORF">EOE67_16530</name>
</gene>
<dbReference type="InterPro" id="IPR002575">
    <property type="entry name" value="Aminoglycoside_PTrfase"/>
</dbReference>
<organism evidence="4 5">
    <name type="scientific">Rheinheimera riviphila</name>
    <dbReference type="NCBI Taxonomy" id="1834037"/>
    <lineage>
        <taxon>Bacteria</taxon>
        <taxon>Pseudomonadati</taxon>
        <taxon>Pseudomonadota</taxon>
        <taxon>Gammaproteobacteria</taxon>
        <taxon>Chromatiales</taxon>
        <taxon>Chromatiaceae</taxon>
        <taxon>Rheinheimera</taxon>
    </lineage>
</organism>
<name>A0A437QG27_9GAMM</name>
<reference evidence="4 5" key="1">
    <citation type="submission" date="2019-01" db="EMBL/GenBank/DDBJ databases">
        <authorList>
            <person name="Chen W.-M."/>
        </authorList>
    </citation>
    <scope>NUCLEOTIDE SEQUENCE [LARGE SCALE GENOMIC DNA]</scope>
    <source>
        <strain evidence="4 5">KYPC3</strain>
    </source>
</reference>
<comment type="caution">
    <text evidence="4">The sequence shown here is derived from an EMBL/GenBank/DDBJ whole genome shotgun (WGS) entry which is preliminary data.</text>
</comment>
<feature type="domain" description="Aminoglycoside phosphotransferase" evidence="3">
    <location>
        <begin position="19"/>
        <end position="244"/>
    </location>
</feature>
<dbReference type="OrthoDB" id="9809275at2"/>
<proteinExistence type="predicted"/>
<dbReference type="PANTHER" id="PTHR33540:SF1">
    <property type="entry name" value="N-ACETYLMURAMATE_N-ACETYLGLUCOSAMINE KINASE"/>
    <property type="match status" value="1"/>
</dbReference>
<dbReference type="Gene3D" id="3.90.1200.10">
    <property type="match status" value="1"/>
</dbReference>
<accession>A0A437QG27</accession>
<evidence type="ECO:0000313" key="5">
    <source>
        <dbReference type="Proteomes" id="UP000283077"/>
    </source>
</evidence>
<dbReference type="EMBL" id="SACS01000021">
    <property type="protein sequence ID" value="RVU33508.1"/>
    <property type="molecule type" value="Genomic_DNA"/>
</dbReference>
<dbReference type="GO" id="GO:0005524">
    <property type="term" value="F:ATP binding"/>
    <property type="evidence" value="ECO:0007669"/>
    <property type="project" value="UniProtKB-KW"/>
</dbReference>
<evidence type="ECO:0000256" key="1">
    <source>
        <dbReference type="ARBA" id="ARBA00022741"/>
    </source>
</evidence>
<evidence type="ECO:0000313" key="4">
    <source>
        <dbReference type="EMBL" id="RVU33508.1"/>
    </source>
</evidence>
<dbReference type="GO" id="GO:0016740">
    <property type="term" value="F:transferase activity"/>
    <property type="evidence" value="ECO:0007669"/>
    <property type="project" value="UniProtKB-KW"/>
</dbReference>
<dbReference type="InterPro" id="IPR011009">
    <property type="entry name" value="Kinase-like_dom_sf"/>
</dbReference>
<dbReference type="Pfam" id="PF01636">
    <property type="entry name" value="APH"/>
    <property type="match status" value="1"/>
</dbReference>
<dbReference type="SUPFAM" id="SSF56112">
    <property type="entry name" value="Protein kinase-like (PK-like)"/>
    <property type="match status" value="1"/>
</dbReference>
<dbReference type="PANTHER" id="PTHR33540">
    <property type="entry name" value="TRNA THREONYLCARBAMOYLADENOSINE BIOSYNTHESIS PROTEIN TSAE"/>
    <property type="match status" value="1"/>
</dbReference>
<keyword evidence="2" id="KW-0067">ATP-binding</keyword>
<dbReference type="AlphaFoldDB" id="A0A437QG27"/>